<dbReference type="OrthoDB" id="517376at2"/>
<evidence type="ECO:0000313" key="1">
    <source>
        <dbReference type="EMBL" id="EAY23846.1"/>
    </source>
</evidence>
<dbReference type="eggNOG" id="COG1357">
    <property type="taxonomic scope" value="Bacteria"/>
</dbReference>
<organism evidence="1 2">
    <name type="scientific">Microscilla marina ATCC 23134</name>
    <dbReference type="NCBI Taxonomy" id="313606"/>
    <lineage>
        <taxon>Bacteria</taxon>
        <taxon>Pseudomonadati</taxon>
        <taxon>Bacteroidota</taxon>
        <taxon>Cytophagia</taxon>
        <taxon>Cytophagales</taxon>
        <taxon>Microscillaceae</taxon>
        <taxon>Microscilla</taxon>
    </lineage>
</organism>
<comment type="caution">
    <text evidence="1">The sequence shown here is derived from an EMBL/GenBank/DDBJ whole genome shotgun (WGS) entry which is preliminary data.</text>
</comment>
<reference evidence="1 2" key="1">
    <citation type="submission" date="2007-01" db="EMBL/GenBank/DDBJ databases">
        <authorList>
            <person name="Haygood M."/>
            <person name="Podell S."/>
            <person name="Anderson C."/>
            <person name="Hopkinson B."/>
            <person name="Roe K."/>
            <person name="Barbeau K."/>
            <person name="Gaasterland T."/>
            <person name="Ferriera S."/>
            <person name="Johnson J."/>
            <person name="Kravitz S."/>
            <person name="Beeson K."/>
            <person name="Sutton G."/>
            <person name="Rogers Y.-H."/>
            <person name="Friedman R."/>
            <person name="Frazier M."/>
            <person name="Venter J.C."/>
        </authorList>
    </citation>
    <scope>NUCLEOTIDE SEQUENCE [LARGE SCALE GENOMIC DNA]</scope>
    <source>
        <strain evidence="1 2">ATCC 23134</strain>
    </source>
</reference>
<evidence type="ECO:0008006" key="3">
    <source>
        <dbReference type="Google" id="ProtNLM"/>
    </source>
</evidence>
<dbReference type="Proteomes" id="UP000004095">
    <property type="component" value="Unassembled WGS sequence"/>
</dbReference>
<dbReference type="EMBL" id="AAWS01000108">
    <property type="protein sequence ID" value="EAY23846.1"/>
    <property type="molecule type" value="Genomic_DNA"/>
</dbReference>
<name>A2A0J7_MICM2</name>
<dbReference type="RefSeq" id="WP_002706129.1">
    <property type="nucleotide sequence ID" value="NZ_AAWS01000108.1"/>
</dbReference>
<accession>A2A0J7</accession>
<sequence length="238" mass="28300">MDIENYILEIMELGERLQNHPNVHLVNFNIVEQNDPESIDELSQKLAFDLPTTVTDFYKTVNSIQIRWVRKDNPDYEPDMYDTEGWFNPIEGDGLIYDGIINILPFEDVFFGEWNVLKNLAEVEESINVNNRQVTYKEFYSHIYPFDIWNDIQSSAFYVDNNADFLVLTTFFHSEDYHQSVITDFESYLEMILHTNGMHNGKYKYYKNYNNEYKVVKTPRSFWTKNNVVDLDSLPETF</sequence>
<evidence type="ECO:0000313" key="2">
    <source>
        <dbReference type="Proteomes" id="UP000004095"/>
    </source>
</evidence>
<gene>
    <name evidence="1" type="ORF">M23134_00925</name>
</gene>
<protein>
    <recommendedName>
        <fullName evidence="3">Knr4/Smi1-like domain-containing protein</fullName>
    </recommendedName>
</protein>
<keyword evidence="2" id="KW-1185">Reference proteome</keyword>
<proteinExistence type="predicted"/>
<dbReference type="AlphaFoldDB" id="A2A0J7"/>